<evidence type="ECO:0000256" key="1">
    <source>
        <dbReference type="ARBA" id="ARBA00007197"/>
    </source>
</evidence>
<gene>
    <name evidence="4" type="primary">rplL</name>
    <name evidence="7" type="ORF">CGW93_01710</name>
</gene>
<dbReference type="Pfam" id="PF16320">
    <property type="entry name" value="Ribosomal_L12_N"/>
    <property type="match status" value="1"/>
</dbReference>
<dbReference type="SUPFAM" id="SSF54736">
    <property type="entry name" value="ClpS-like"/>
    <property type="match status" value="1"/>
</dbReference>
<comment type="similarity">
    <text evidence="1 4">Belongs to the bacterial ribosomal protein bL12 family.</text>
</comment>
<dbReference type="InterPro" id="IPR008932">
    <property type="entry name" value="Ribosomal_bL12_oligo"/>
</dbReference>
<comment type="caution">
    <text evidence="7">The sequence shown here is derived from an EMBL/GenBank/DDBJ whole genome shotgun (WGS) entry which is preliminary data.</text>
</comment>
<dbReference type="Pfam" id="PF00542">
    <property type="entry name" value="Ribosomal_L12"/>
    <property type="match status" value="1"/>
</dbReference>
<evidence type="ECO:0000259" key="5">
    <source>
        <dbReference type="Pfam" id="PF00542"/>
    </source>
</evidence>
<protein>
    <recommendedName>
        <fullName evidence="4">Large ribosomal subunit protein bL12</fullName>
    </recommendedName>
</protein>
<dbReference type="PANTHER" id="PTHR45987:SF4">
    <property type="entry name" value="LARGE RIBOSOMAL SUBUNIT PROTEIN BL12M"/>
    <property type="match status" value="1"/>
</dbReference>
<dbReference type="NCBIfam" id="TIGR00855">
    <property type="entry name" value="L12"/>
    <property type="match status" value="1"/>
</dbReference>
<evidence type="ECO:0000259" key="6">
    <source>
        <dbReference type="Pfam" id="PF16320"/>
    </source>
</evidence>
<evidence type="ECO:0000313" key="8">
    <source>
        <dbReference type="Proteomes" id="UP000216312"/>
    </source>
</evidence>
<keyword evidence="2 4" id="KW-0689">Ribosomal protein</keyword>
<dbReference type="GO" id="GO:0022625">
    <property type="term" value="C:cytosolic large ribosomal subunit"/>
    <property type="evidence" value="ECO:0007669"/>
    <property type="project" value="TreeGrafter"/>
</dbReference>
<dbReference type="EMBL" id="NMUJ01000013">
    <property type="protein sequence ID" value="OYV03258.1"/>
    <property type="molecule type" value="Genomic_DNA"/>
</dbReference>
<feature type="domain" description="Large ribosomal subunit protein bL12 oligomerization" evidence="6">
    <location>
        <begin position="3"/>
        <end position="49"/>
    </location>
</feature>
<dbReference type="GO" id="GO:0006412">
    <property type="term" value="P:translation"/>
    <property type="evidence" value="ECO:0007669"/>
    <property type="project" value="UniProtKB-UniRule"/>
</dbReference>
<dbReference type="InterPro" id="IPR000206">
    <property type="entry name" value="Ribosomal_bL12"/>
</dbReference>
<dbReference type="PANTHER" id="PTHR45987">
    <property type="entry name" value="39S RIBOSOMAL PROTEIN L12"/>
    <property type="match status" value="1"/>
</dbReference>
<dbReference type="SUPFAM" id="SSF48300">
    <property type="entry name" value="Ribosomal protein L7/12, oligomerisation (N-terminal) domain"/>
    <property type="match status" value="1"/>
</dbReference>
<dbReference type="InterPro" id="IPR036235">
    <property type="entry name" value="Ribosomal_bL12_oligo_N_sf"/>
</dbReference>
<accession>A0A257LUA5</accession>
<evidence type="ECO:0000313" key="7">
    <source>
        <dbReference type="EMBL" id="OYV03258.1"/>
    </source>
</evidence>
<sequence length="130" mass="13653">MAKVDELVAAIKELKVKELADLIKALEEEFGVKAAPVAVGVPAAAGTGAPAAAPAAEEQTEFDIILKGVKPDANRVAVIKEVRAILGLGLKEAKDFVDSIPKPVKEKVTKEEAESLKQRLEAVGAVCEIK</sequence>
<name>A0A257LUA5_UNCW3</name>
<evidence type="ECO:0000256" key="2">
    <source>
        <dbReference type="ARBA" id="ARBA00022980"/>
    </source>
</evidence>
<feature type="domain" description="Large ribosomal subunit protein bL12 C-terminal" evidence="5">
    <location>
        <begin position="62"/>
        <end position="130"/>
    </location>
</feature>
<dbReference type="GO" id="GO:0003735">
    <property type="term" value="F:structural constituent of ribosome"/>
    <property type="evidence" value="ECO:0007669"/>
    <property type="project" value="InterPro"/>
</dbReference>
<dbReference type="Proteomes" id="UP000216312">
    <property type="component" value="Unassembled WGS sequence"/>
</dbReference>
<evidence type="ECO:0000256" key="3">
    <source>
        <dbReference type="ARBA" id="ARBA00023274"/>
    </source>
</evidence>
<dbReference type="InterPro" id="IPR014719">
    <property type="entry name" value="Ribosomal_bL12_C/ClpS-like"/>
</dbReference>
<dbReference type="FunFam" id="3.30.1390.10:FF:000001">
    <property type="entry name" value="50S ribosomal protein L7/L12"/>
    <property type="match status" value="1"/>
</dbReference>
<dbReference type="InterPro" id="IPR013823">
    <property type="entry name" value="Ribosomal_bL12_C"/>
</dbReference>
<reference evidence="8" key="1">
    <citation type="submission" date="2017-07" db="EMBL/GenBank/DDBJ databases">
        <title>Novel pathways for hydrocarbon cycling and metabolic interdependencies in hydrothermal sediment communities.</title>
        <authorList>
            <person name="Dombrowski N."/>
            <person name="Seitz K."/>
            <person name="Teske A."/>
            <person name="Baker B."/>
        </authorList>
    </citation>
    <scope>NUCLEOTIDE SEQUENCE [LARGE SCALE GENOMIC DNA]</scope>
</reference>
<dbReference type="HAMAP" id="MF_00368">
    <property type="entry name" value="Ribosomal_bL12"/>
    <property type="match status" value="1"/>
</dbReference>
<dbReference type="GO" id="GO:0003729">
    <property type="term" value="F:mRNA binding"/>
    <property type="evidence" value="ECO:0007669"/>
    <property type="project" value="TreeGrafter"/>
</dbReference>
<dbReference type="Gene3D" id="1.20.5.710">
    <property type="entry name" value="Single helix bin"/>
    <property type="match status" value="1"/>
</dbReference>
<dbReference type="AlphaFoldDB" id="A0A257LUA5"/>
<dbReference type="Gene3D" id="3.30.1390.10">
    <property type="match status" value="1"/>
</dbReference>
<comment type="function">
    <text evidence="4">Forms part of the ribosomal stalk which helps the ribosome interact with GTP-bound translation factors. Is thus essential for accurate translation.</text>
</comment>
<proteinExistence type="inferred from homology"/>
<comment type="subunit">
    <text evidence="4">Homodimer. Part of the ribosomal stalk of the 50S ribosomal subunit. Forms a multimeric L10(L12)X complex, where L10 forms an elongated spine to which 2 to 4 L12 dimers bind in a sequential fashion. Binds GTP-bound translation factors.</text>
</comment>
<evidence type="ECO:0000256" key="4">
    <source>
        <dbReference type="HAMAP-Rule" id="MF_00368"/>
    </source>
</evidence>
<keyword evidence="3 4" id="KW-0687">Ribonucleoprotein</keyword>
<organism evidence="7 8">
    <name type="scientific">candidate division WOR-3 bacterium 4484_18</name>
    <dbReference type="NCBI Taxonomy" id="2020626"/>
    <lineage>
        <taxon>Bacteria</taxon>
        <taxon>Bacteria division WOR-3</taxon>
    </lineage>
</organism>
<dbReference type="CDD" id="cd00387">
    <property type="entry name" value="Ribosomal_L7_L12"/>
    <property type="match status" value="1"/>
</dbReference>